<evidence type="ECO:0000256" key="1">
    <source>
        <dbReference type="SAM" id="Phobius"/>
    </source>
</evidence>
<feature type="transmembrane region" description="Helical" evidence="1">
    <location>
        <begin position="99"/>
        <end position="120"/>
    </location>
</feature>
<keyword evidence="1" id="KW-1133">Transmembrane helix</keyword>
<dbReference type="Gene3D" id="1.20.120.1760">
    <property type="match status" value="1"/>
</dbReference>
<keyword evidence="1" id="KW-0812">Transmembrane</keyword>
<dbReference type="Pfam" id="PF01066">
    <property type="entry name" value="CDP-OH_P_transf"/>
    <property type="match status" value="1"/>
</dbReference>
<protein>
    <submittedName>
        <fullName evidence="2">CDP-diacylglycerol-glycerol-3-phosphate 3-phosphatidyltransferase</fullName>
    </submittedName>
</protein>
<evidence type="ECO:0000313" key="2">
    <source>
        <dbReference type="EMBL" id="KKW30325.1"/>
    </source>
</evidence>
<feature type="transmembrane region" description="Helical" evidence="1">
    <location>
        <begin position="30"/>
        <end position="54"/>
    </location>
</feature>
<dbReference type="GO" id="GO:0016780">
    <property type="term" value="F:phosphotransferase activity, for other substituted phosphate groups"/>
    <property type="evidence" value="ECO:0007669"/>
    <property type="project" value="InterPro"/>
</dbReference>
<comment type="caution">
    <text evidence="2">The sequence shown here is derived from an EMBL/GenBank/DDBJ whole genome shotgun (WGS) entry which is preliminary data.</text>
</comment>
<gene>
    <name evidence="2" type="ORF">UY74_C0044G0003</name>
</gene>
<accession>A0A0G1XHD8</accession>
<keyword evidence="1" id="KW-0472">Membrane</keyword>
<evidence type="ECO:0000313" key="3">
    <source>
        <dbReference type="Proteomes" id="UP000034445"/>
    </source>
</evidence>
<feature type="transmembrane region" description="Helical" evidence="1">
    <location>
        <begin position="157"/>
        <end position="178"/>
    </location>
</feature>
<dbReference type="GO" id="GO:0008654">
    <property type="term" value="P:phospholipid biosynthetic process"/>
    <property type="evidence" value="ECO:0007669"/>
    <property type="project" value="InterPro"/>
</dbReference>
<dbReference type="GO" id="GO:0016020">
    <property type="term" value="C:membrane"/>
    <property type="evidence" value="ECO:0007669"/>
    <property type="project" value="InterPro"/>
</dbReference>
<organism evidence="2 3">
    <name type="scientific">Candidatus Kaiserbacteria bacterium GW2011_GWC2_52_8b</name>
    <dbReference type="NCBI Taxonomy" id="1618676"/>
    <lineage>
        <taxon>Bacteria</taxon>
        <taxon>Candidatus Kaiseribacteriota</taxon>
    </lineage>
</organism>
<dbReference type="InterPro" id="IPR000462">
    <property type="entry name" value="CDP-OH_P_trans"/>
</dbReference>
<name>A0A0G1XHD8_9BACT</name>
<dbReference type="Proteomes" id="UP000034445">
    <property type="component" value="Unassembled WGS sequence"/>
</dbReference>
<keyword evidence="2" id="KW-0808">Transferase</keyword>
<dbReference type="EMBL" id="LCRF01000044">
    <property type="protein sequence ID" value="KKW30325.1"/>
    <property type="molecule type" value="Genomic_DNA"/>
</dbReference>
<reference evidence="2 3" key="1">
    <citation type="journal article" date="2015" name="Nature">
        <title>rRNA introns, odd ribosomes, and small enigmatic genomes across a large radiation of phyla.</title>
        <authorList>
            <person name="Brown C.T."/>
            <person name="Hug L.A."/>
            <person name="Thomas B.C."/>
            <person name="Sharon I."/>
            <person name="Castelle C.J."/>
            <person name="Singh A."/>
            <person name="Wilkins M.J."/>
            <person name="Williams K.H."/>
            <person name="Banfield J.F."/>
        </authorList>
    </citation>
    <scope>NUCLEOTIDE SEQUENCE [LARGE SCALE GENOMIC DNA]</scope>
</reference>
<dbReference type="InterPro" id="IPR043130">
    <property type="entry name" value="CDP-OH_PTrfase_TM_dom"/>
</dbReference>
<sequence>MVQTPGKTIVWRSVRCHVPSILTTIRYYSVIPLVPLFLTGHTIAFTLAAIALALTDWFDGYLSRLWKCSSLLGAEFDIAADKNLCAFFLAIGLVSIDHWLGYVPIILLIIYHAVVIEMRYTNNLLFKSSRVAKAKMFIEMPSLIATYTYANDFGLEWINAVGYGFLWLTAALALWSWCHYMGYLPDWPECFYPRKI</sequence>
<dbReference type="AlphaFoldDB" id="A0A0G1XHD8"/>
<proteinExistence type="predicted"/>